<gene>
    <name evidence="7" type="ORF">DCAF_LOCUS3728</name>
</gene>
<feature type="transmembrane region" description="Helical" evidence="5">
    <location>
        <begin position="235"/>
        <end position="257"/>
    </location>
</feature>
<feature type="transmembrane region" description="Helical" evidence="5">
    <location>
        <begin position="319"/>
        <end position="339"/>
    </location>
</feature>
<feature type="transmembrane region" description="Helical" evidence="5">
    <location>
        <begin position="351"/>
        <end position="373"/>
    </location>
</feature>
<dbReference type="Proteomes" id="UP001314170">
    <property type="component" value="Unassembled WGS sequence"/>
</dbReference>
<evidence type="ECO:0000313" key="7">
    <source>
        <dbReference type="EMBL" id="CAK7326033.1"/>
    </source>
</evidence>
<keyword evidence="8" id="KW-1185">Reference proteome</keyword>
<dbReference type="InterPro" id="IPR036259">
    <property type="entry name" value="MFS_trans_sf"/>
</dbReference>
<feature type="transmembrane region" description="Helical" evidence="5">
    <location>
        <begin position="380"/>
        <end position="400"/>
    </location>
</feature>
<sequence>MAETTVVPPQSEFADAEITRLDNKLPSLDEVIEHLTGAFGRTQLLQCILVSLTRVFDGQQTFISVFTDAEPTWHCIDNATCKSDSNFCNLSASEWAWDGTSSKTIISEWSLQCASSFIRGLPASSFFLGCIFGGFALASLADASLGRKKLLLLSCITMSFTALATIFSTNIWIYSTLRFITGVGRASIGTCSLVLLTENVGKRWRGRASILGFVFFTLGYLSLPAIAYINRGSSWRALYLCTSIPTILYCAVVYFCVSESPKWLFTQGREEEALAILKGFTSVNDGSLSLCLLSVPIKQNTISHDLYSTFKAILKKRRVLQQLLALMVIGFGIGMVYFGMPLGVGNMGFNIYLGALFNALLEVPSYFITFFVIDRCNRKGALLGFSILSGIFSILCFVVGDFRKEIKMGLELASLFGACMAYNVLLIYTTELFPTRIRNSATSMVRQALAFGAVFSPSLISAGKINGFLSYGVFGIVISLCGLFATCLPETQGSMLYDTVDEQEESATIKEDNSA</sequence>
<dbReference type="GO" id="GO:0022857">
    <property type="term" value="F:transmembrane transporter activity"/>
    <property type="evidence" value="ECO:0007669"/>
    <property type="project" value="InterPro"/>
</dbReference>
<protein>
    <recommendedName>
        <fullName evidence="6">Major facilitator superfamily (MFS) profile domain-containing protein</fullName>
    </recommendedName>
</protein>
<feature type="transmembrane region" description="Helical" evidence="5">
    <location>
        <begin position="208"/>
        <end position="229"/>
    </location>
</feature>
<dbReference type="PANTHER" id="PTHR24064">
    <property type="entry name" value="SOLUTE CARRIER FAMILY 22 MEMBER"/>
    <property type="match status" value="1"/>
</dbReference>
<name>A0AAV1QY54_9ROSI</name>
<dbReference type="AlphaFoldDB" id="A0AAV1QY54"/>
<feature type="transmembrane region" description="Helical" evidence="5">
    <location>
        <begin position="179"/>
        <end position="196"/>
    </location>
</feature>
<feature type="transmembrane region" description="Helical" evidence="5">
    <location>
        <begin position="117"/>
        <end position="138"/>
    </location>
</feature>
<dbReference type="SUPFAM" id="SSF103473">
    <property type="entry name" value="MFS general substrate transporter"/>
    <property type="match status" value="1"/>
</dbReference>
<keyword evidence="3 5" id="KW-1133">Transmembrane helix</keyword>
<feature type="transmembrane region" description="Helical" evidence="5">
    <location>
        <begin position="412"/>
        <end position="433"/>
    </location>
</feature>
<accession>A0AAV1QY54</accession>
<dbReference type="GO" id="GO:0016020">
    <property type="term" value="C:membrane"/>
    <property type="evidence" value="ECO:0007669"/>
    <property type="project" value="UniProtKB-SubCell"/>
</dbReference>
<dbReference type="PROSITE" id="PS50850">
    <property type="entry name" value="MFS"/>
    <property type="match status" value="1"/>
</dbReference>
<dbReference type="Pfam" id="PF00083">
    <property type="entry name" value="Sugar_tr"/>
    <property type="match status" value="1"/>
</dbReference>
<evidence type="ECO:0000259" key="6">
    <source>
        <dbReference type="PROSITE" id="PS50850"/>
    </source>
</evidence>
<dbReference type="EMBL" id="CAWUPB010000850">
    <property type="protein sequence ID" value="CAK7326033.1"/>
    <property type="molecule type" value="Genomic_DNA"/>
</dbReference>
<dbReference type="Gene3D" id="1.20.1250.20">
    <property type="entry name" value="MFS general substrate transporter like domains"/>
    <property type="match status" value="1"/>
</dbReference>
<keyword evidence="4 5" id="KW-0472">Membrane</keyword>
<keyword evidence="2 5" id="KW-0812">Transmembrane</keyword>
<comment type="subcellular location">
    <subcellularLocation>
        <location evidence="1">Membrane</location>
        <topology evidence="1">Multi-pass membrane protein</topology>
    </subcellularLocation>
</comment>
<evidence type="ECO:0000256" key="5">
    <source>
        <dbReference type="SAM" id="Phobius"/>
    </source>
</evidence>
<comment type="caution">
    <text evidence="7">The sequence shown here is derived from an EMBL/GenBank/DDBJ whole genome shotgun (WGS) entry which is preliminary data.</text>
</comment>
<dbReference type="InterPro" id="IPR005828">
    <property type="entry name" value="MFS_sugar_transport-like"/>
</dbReference>
<evidence type="ECO:0000256" key="2">
    <source>
        <dbReference type="ARBA" id="ARBA00022692"/>
    </source>
</evidence>
<evidence type="ECO:0000256" key="4">
    <source>
        <dbReference type="ARBA" id="ARBA00023136"/>
    </source>
</evidence>
<organism evidence="7 8">
    <name type="scientific">Dovyalis caffra</name>
    <dbReference type="NCBI Taxonomy" id="77055"/>
    <lineage>
        <taxon>Eukaryota</taxon>
        <taxon>Viridiplantae</taxon>
        <taxon>Streptophyta</taxon>
        <taxon>Embryophyta</taxon>
        <taxon>Tracheophyta</taxon>
        <taxon>Spermatophyta</taxon>
        <taxon>Magnoliopsida</taxon>
        <taxon>eudicotyledons</taxon>
        <taxon>Gunneridae</taxon>
        <taxon>Pentapetalae</taxon>
        <taxon>rosids</taxon>
        <taxon>fabids</taxon>
        <taxon>Malpighiales</taxon>
        <taxon>Salicaceae</taxon>
        <taxon>Flacourtieae</taxon>
        <taxon>Dovyalis</taxon>
    </lineage>
</organism>
<feature type="transmembrane region" description="Helical" evidence="5">
    <location>
        <begin position="150"/>
        <end position="173"/>
    </location>
</feature>
<dbReference type="InterPro" id="IPR020846">
    <property type="entry name" value="MFS_dom"/>
</dbReference>
<evidence type="ECO:0000313" key="8">
    <source>
        <dbReference type="Proteomes" id="UP001314170"/>
    </source>
</evidence>
<proteinExistence type="predicted"/>
<reference evidence="7 8" key="1">
    <citation type="submission" date="2024-01" db="EMBL/GenBank/DDBJ databases">
        <authorList>
            <person name="Waweru B."/>
        </authorList>
    </citation>
    <scope>NUCLEOTIDE SEQUENCE [LARGE SCALE GENOMIC DNA]</scope>
</reference>
<evidence type="ECO:0000256" key="1">
    <source>
        <dbReference type="ARBA" id="ARBA00004141"/>
    </source>
</evidence>
<feature type="domain" description="Major facilitator superfamily (MFS) profile" evidence="6">
    <location>
        <begin position="46"/>
        <end position="493"/>
    </location>
</feature>
<evidence type="ECO:0000256" key="3">
    <source>
        <dbReference type="ARBA" id="ARBA00022989"/>
    </source>
</evidence>
<feature type="transmembrane region" description="Helical" evidence="5">
    <location>
        <begin position="468"/>
        <end position="488"/>
    </location>
</feature>